<name>A0A5B7E680_PORTR</name>
<sequence>MVRICRYMRATPPSGTTDAHAGLQRKQRQGEALRALQSVRQGGGAGRGLAGRSPTPLHPVSGERCHPTPPCPALPRPSLLPTKPQGRPRSLSLHGMGQALLLRGLRPLHPPSPPGASGQCCARPLCQYSESKGQWFKSRPVTEQGAAQVKQEPTHVDRISRCTAGQTGPTRATYHPSLPFIKSSNLRRDRGRRTLESMHTSAPEYKHVDCLTTGKERQGIVDPCCKR</sequence>
<keyword evidence="3" id="KW-1185">Reference proteome</keyword>
<reference evidence="2 3" key="1">
    <citation type="submission" date="2019-05" db="EMBL/GenBank/DDBJ databases">
        <title>Another draft genome of Portunus trituberculatus and its Hox gene families provides insights of decapod evolution.</title>
        <authorList>
            <person name="Jeong J.-H."/>
            <person name="Song I."/>
            <person name="Kim S."/>
            <person name="Choi T."/>
            <person name="Kim D."/>
            <person name="Ryu S."/>
            <person name="Kim W."/>
        </authorList>
    </citation>
    <scope>NUCLEOTIDE SEQUENCE [LARGE SCALE GENOMIC DNA]</scope>
    <source>
        <tissue evidence="2">Muscle</tissue>
    </source>
</reference>
<feature type="region of interest" description="Disordered" evidence="1">
    <location>
        <begin position="39"/>
        <end position="92"/>
    </location>
</feature>
<comment type="caution">
    <text evidence="2">The sequence shown here is derived from an EMBL/GenBank/DDBJ whole genome shotgun (WGS) entry which is preliminary data.</text>
</comment>
<protein>
    <submittedName>
        <fullName evidence="2">Uncharacterized protein</fullName>
    </submittedName>
</protein>
<proteinExistence type="predicted"/>
<evidence type="ECO:0000256" key="1">
    <source>
        <dbReference type="SAM" id="MobiDB-lite"/>
    </source>
</evidence>
<gene>
    <name evidence="2" type="ORF">E2C01_022749</name>
</gene>
<dbReference type="EMBL" id="VSRR010002084">
    <property type="protein sequence ID" value="MPC29511.1"/>
    <property type="molecule type" value="Genomic_DNA"/>
</dbReference>
<accession>A0A5B7E680</accession>
<evidence type="ECO:0000313" key="2">
    <source>
        <dbReference type="EMBL" id="MPC29511.1"/>
    </source>
</evidence>
<organism evidence="2 3">
    <name type="scientific">Portunus trituberculatus</name>
    <name type="common">Swimming crab</name>
    <name type="synonym">Neptunus trituberculatus</name>
    <dbReference type="NCBI Taxonomy" id="210409"/>
    <lineage>
        <taxon>Eukaryota</taxon>
        <taxon>Metazoa</taxon>
        <taxon>Ecdysozoa</taxon>
        <taxon>Arthropoda</taxon>
        <taxon>Crustacea</taxon>
        <taxon>Multicrustacea</taxon>
        <taxon>Malacostraca</taxon>
        <taxon>Eumalacostraca</taxon>
        <taxon>Eucarida</taxon>
        <taxon>Decapoda</taxon>
        <taxon>Pleocyemata</taxon>
        <taxon>Brachyura</taxon>
        <taxon>Eubrachyura</taxon>
        <taxon>Portunoidea</taxon>
        <taxon>Portunidae</taxon>
        <taxon>Portuninae</taxon>
        <taxon>Portunus</taxon>
    </lineage>
</organism>
<dbReference type="AlphaFoldDB" id="A0A5B7E680"/>
<dbReference type="Proteomes" id="UP000324222">
    <property type="component" value="Unassembled WGS sequence"/>
</dbReference>
<evidence type="ECO:0000313" key="3">
    <source>
        <dbReference type="Proteomes" id="UP000324222"/>
    </source>
</evidence>